<keyword evidence="11" id="KW-1185">Reference proteome</keyword>
<dbReference type="Pfam" id="PF04413">
    <property type="entry name" value="Glycos_transf_N"/>
    <property type="match status" value="1"/>
</dbReference>
<dbReference type="Gene3D" id="3.40.50.2000">
    <property type="entry name" value="Glycogen Phosphorylase B"/>
    <property type="match status" value="1"/>
</dbReference>
<gene>
    <name evidence="10" type="ORF">FK178_09610</name>
</gene>
<evidence type="ECO:0000256" key="4">
    <source>
        <dbReference type="ARBA" id="ARBA00022679"/>
    </source>
</evidence>
<reference evidence="10 11" key="1">
    <citation type="submission" date="2019-08" db="EMBL/GenBank/DDBJ databases">
        <title>Antarcticibacterium arcticum sp. nov., a bacterium isolated from marine sediment of the Canadian Beaufort Sea.</title>
        <authorList>
            <person name="Lee Y.M."/>
            <person name="Baek K."/>
            <person name="Lee D.-H."/>
            <person name="Shin S.C."/>
            <person name="Jin Y.K."/>
            <person name="Park Y."/>
        </authorList>
    </citation>
    <scope>NUCLEOTIDE SEQUENCE [LARGE SCALE GENOMIC DNA]</scope>
    <source>
        <strain evidence="10 11">PAMC 28998</strain>
    </source>
</reference>
<evidence type="ECO:0000313" key="10">
    <source>
        <dbReference type="EMBL" id="QED37965.1"/>
    </source>
</evidence>
<dbReference type="PANTHER" id="PTHR42755">
    <property type="entry name" value="3-DEOXY-MANNO-OCTULOSONATE CYTIDYLYLTRANSFERASE"/>
    <property type="match status" value="1"/>
</dbReference>
<dbReference type="EMBL" id="CP042476">
    <property type="protein sequence ID" value="QED37965.1"/>
    <property type="molecule type" value="Genomic_DNA"/>
</dbReference>
<feature type="domain" description="3-deoxy-D-manno-octulosonic-acid transferase N-terminal" evidence="9">
    <location>
        <begin position="40"/>
        <end position="206"/>
    </location>
</feature>
<evidence type="ECO:0000256" key="1">
    <source>
        <dbReference type="ARBA" id="ARBA00004713"/>
    </source>
</evidence>
<evidence type="ECO:0000256" key="2">
    <source>
        <dbReference type="ARBA" id="ARBA00012621"/>
    </source>
</evidence>
<evidence type="ECO:0000313" key="11">
    <source>
        <dbReference type="Proteomes" id="UP000321954"/>
    </source>
</evidence>
<protein>
    <recommendedName>
        <fullName evidence="3 8">3-deoxy-D-manno-octulosonic acid transferase</fullName>
        <shortName evidence="8">Kdo transferase</shortName>
        <ecNumber evidence="2 8">2.4.99.12</ecNumber>
    </recommendedName>
    <alternativeName>
        <fullName evidence="5 8">Lipid IV(A) 3-deoxy-D-manno-octulosonic acid transferase</fullName>
    </alternativeName>
</protein>
<comment type="function">
    <text evidence="8">Involved in lipopolysaccharide (LPS) biosynthesis. Catalyzes the transfer of 3-deoxy-D-manno-octulosonate (Kdo) residue(s) from CMP-Kdo to lipid IV(A), the tetraacyldisaccharide-1,4'-bisphosphate precursor of lipid A.</text>
</comment>
<dbReference type="InterPro" id="IPR007507">
    <property type="entry name" value="Glycos_transf_N"/>
</dbReference>
<comment type="catalytic activity">
    <reaction evidence="6 8">
        <text>lipid IVA (E. coli) + CMP-3-deoxy-beta-D-manno-octulosonate = alpha-Kdo-(2-&gt;6)-lipid IVA (E. coli) + CMP + H(+)</text>
        <dbReference type="Rhea" id="RHEA:28066"/>
        <dbReference type="ChEBI" id="CHEBI:15378"/>
        <dbReference type="ChEBI" id="CHEBI:58603"/>
        <dbReference type="ChEBI" id="CHEBI:60364"/>
        <dbReference type="ChEBI" id="CHEBI:60377"/>
        <dbReference type="ChEBI" id="CHEBI:85987"/>
        <dbReference type="EC" id="2.4.99.12"/>
    </reaction>
</comment>
<comment type="pathway">
    <text evidence="1 8">Bacterial outer membrane biogenesis; LPS core biosynthesis.</text>
</comment>
<evidence type="ECO:0000256" key="8">
    <source>
        <dbReference type="RuleBase" id="RU365103"/>
    </source>
</evidence>
<evidence type="ECO:0000256" key="5">
    <source>
        <dbReference type="ARBA" id="ARBA00031445"/>
    </source>
</evidence>
<dbReference type="UniPathway" id="UPA00958"/>
<organism evidence="10 11">
    <name type="scientific">Antarcticibacterium arcticum</name>
    <dbReference type="NCBI Taxonomy" id="2585771"/>
    <lineage>
        <taxon>Bacteria</taxon>
        <taxon>Pseudomonadati</taxon>
        <taxon>Bacteroidota</taxon>
        <taxon>Flavobacteriia</taxon>
        <taxon>Flavobacteriales</taxon>
        <taxon>Flavobacteriaceae</taxon>
        <taxon>Antarcticibacterium</taxon>
    </lineage>
</organism>
<feature type="active site" description="Proton acceptor" evidence="7">
    <location>
        <position position="60"/>
    </location>
</feature>
<dbReference type="AlphaFoldDB" id="A0A5B8YJY2"/>
<dbReference type="OrthoDB" id="9789797at2"/>
<sequence length="416" mass="47136">MNTLYNILVRVTEKLLPLPAAFSPKMKQFVVGRKSTFSILKKSIQPQDKTIWFHAASLGEFEQGVPIIEIIKRSYPQHKIVISFFSPSGYENKKNSPLADAVVYLPLDTPENASRFIEYVHPELVFFIKYEFWPNYLKELKKRNVRTLLISGVFRKDQVFFKPYGSWMKESLKTFEHFFVQNNSSLQLLKSIGINNVTLSGDTRFDRVSQQLQHNNQLEFVEEFLDRKNCIVAGSTWPEDELLLVDFINTSPADVKFIIAPHQIKPEAIDSFKKAVAHPVVLFSEKDNGDLARFKVLIVDTIGLLTRLYNYANVAYVGGAAGKTGLHNILEPATFGVPIVIGKNFEKFPEAKALQDLGGLFSVSTKEELREIITGLLENEDKRLKTGTISREFINSNTGAGIIIETYLNSPNVKNP</sequence>
<dbReference type="Gene3D" id="3.40.50.11720">
    <property type="entry name" value="3-Deoxy-D-manno-octulosonic-acid transferase, N-terminal domain"/>
    <property type="match status" value="1"/>
</dbReference>
<accession>A0A5B8YJY2</accession>
<dbReference type="GO" id="GO:0005886">
    <property type="term" value="C:plasma membrane"/>
    <property type="evidence" value="ECO:0007669"/>
    <property type="project" value="UniProtKB-SubCell"/>
</dbReference>
<dbReference type="GO" id="GO:0009245">
    <property type="term" value="P:lipid A biosynthetic process"/>
    <property type="evidence" value="ECO:0007669"/>
    <property type="project" value="TreeGrafter"/>
</dbReference>
<dbReference type="PANTHER" id="PTHR42755:SF1">
    <property type="entry name" value="3-DEOXY-D-MANNO-OCTULOSONIC ACID TRANSFERASE, MITOCHONDRIAL-RELATED"/>
    <property type="match status" value="1"/>
</dbReference>
<name>A0A5B8YJY2_9FLAO</name>
<dbReference type="RefSeq" id="WP_146834133.1">
    <property type="nucleotide sequence ID" value="NZ_CP042476.1"/>
</dbReference>
<keyword evidence="8" id="KW-1003">Cell membrane</keyword>
<dbReference type="Proteomes" id="UP000321954">
    <property type="component" value="Chromosome"/>
</dbReference>
<comment type="similarity">
    <text evidence="8">Belongs to the glycosyltransferase group 1 family.</text>
</comment>
<dbReference type="GO" id="GO:0043842">
    <property type="term" value="F:Kdo transferase activity"/>
    <property type="evidence" value="ECO:0007669"/>
    <property type="project" value="UniProtKB-EC"/>
</dbReference>
<evidence type="ECO:0000259" key="9">
    <source>
        <dbReference type="Pfam" id="PF04413"/>
    </source>
</evidence>
<dbReference type="SUPFAM" id="SSF53756">
    <property type="entry name" value="UDP-Glycosyltransferase/glycogen phosphorylase"/>
    <property type="match status" value="1"/>
</dbReference>
<proteinExistence type="inferred from homology"/>
<dbReference type="EC" id="2.4.99.12" evidence="2 8"/>
<keyword evidence="8" id="KW-0448">Lipopolysaccharide biosynthesis</keyword>
<dbReference type="InterPro" id="IPR039901">
    <property type="entry name" value="Kdotransferase"/>
</dbReference>
<keyword evidence="8" id="KW-0472">Membrane</keyword>
<comment type="subcellular location">
    <subcellularLocation>
        <location evidence="8">Cell membrane</location>
    </subcellularLocation>
</comment>
<dbReference type="InterPro" id="IPR038107">
    <property type="entry name" value="Glycos_transf_N_sf"/>
</dbReference>
<evidence type="ECO:0000256" key="3">
    <source>
        <dbReference type="ARBA" id="ARBA00019077"/>
    </source>
</evidence>
<evidence type="ECO:0000256" key="7">
    <source>
        <dbReference type="PIRSR" id="PIRSR639901-1"/>
    </source>
</evidence>
<keyword evidence="4 8" id="KW-0808">Transferase</keyword>
<dbReference type="KEGG" id="anp:FK178_09610"/>
<evidence type="ECO:0000256" key="6">
    <source>
        <dbReference type="ARBA" id="ARBA00049183"/>
    </source>
</evidence>
<dbReference type="GO" id="GO:0009244">
    <property type="term" value="P:lipopolysaccharide core region biosynthetic process"/>
    <property type="evidence" value="ECO:0007669"/>
    <property type="project" value="UniProtKB-UniRule"/>
</dbReference>